<organism evidence="2 3">
    <name type="scientific">Pullulanibacillus camelliae</name>
    <dbReference type="NCBI Taxonomy" id="1707096"/>
    <lineage>
        <taxon>Bacteria</taxon>
        <taxon>Bacillati</taxon>
        <taxon>Bacillota</taxon>
        <taxon>Bacilli</taxon>
        <taxon>Bacillales</taxon>
        <taxon>Sporolactobacillaceae</taxon>
        <taxon>Pullulanibacillus</taxon>
    </lineage>
</organism>
<dbReference type="NCBIfam" id="TIGR02988">
    <property type="entry name" value="YaaA_near_RecF"/>
    <property type="match status" value="1"/>
</dbReference>
<accession>A0A8J2YK63</accession>
<dbReference type="PROSITE" id="PS50889">
    <property type="entry name" value="S4"/>
    <property type="match status" value="1"/>
</dbReference>
<dbReference type="Gene3D" id="3.10.290.10">
    <property type="entry name" value="RNA-binding S4 domain"/>
    <property type="match status" value="1"/>
</dbReference>
<dbReference type="CDD" id="cd00165">
    <property type="entry name" value="S4"/>
    <property type="match status" value="1"/>
</dbReference>
<dbReference type="EMBL" id="BMIR01000014">
    <property type="protein sequence ID" value="GGE48149.1"/>
    <property type="molecule type" value="Genomic_DNA"/>
</dbReference>
<dbReference type="Pfam" id="PF13275">
    <property type="entry name" value="S4_2"/>
    <property type="match status" value="1"/>
</dbReference>
<evidence type="ECO:0000313" key="2">
    <source>
        <dbReference type="EMBL" id="GGE48149.1"/>
    </source>
</evidence>
<evidence type="ECO:0008006" key="4">
    <source>
        <dbReference type="Google" id="ProtNLM"/>
    </source>
</evidence>
<evidence type="ECO:0000313" key="3">
    <source>
        <dbReference type="Proteomes" id="UP000628775"/>
    </source>
</evidence>
<dbReference type="RefSeq" id="WP_188695550.1">
    <property type="nucleotide sequence ID" value="NZ_BMIR01000014.1"/>
</dbReference>
<reference evidence="2" key="1">
    <citation type="journal article" date="2014" name="Int. J. Syst. Evol. Microbiol.">
        <title>Complete genome sequence of Corynebacterium casei LMG S-19264T (=DSM 44701T), isolated from a smear-ripened cheese.</title>
        <authorList>
            <consortium name="US DOE Joint Genome Institute (JGI-PGF)"/>
            <person name="Walter F."/>
            <person name="Albersmeier A."/>
            <person name="Kalinowski J."/>
            <person name="Ruckert C."/>
        </authorList>
    </citation>
    <scope>NUCLEOTIDE SEQUENCE</scope>
    <source>
        <strain evidence="2">CGMCC 1.15371</strain>
    </source>
</reference>
<gene>
    <name evidence="2" type="ORF">GCM10011391_28690</name>
</gene>
<keyword evidence="1" id="KW-0694">RNA-binding</keyword>
<dbReference type="InterPro" id="IPR014330">
    <property type="entry name" value="RNA-bd_S4-rel_YaaA"/>
</dbReference>
<dbReference type="AlphaFoldDB" id="A0A8J2YK63"/>
<evidence type="ECO:0000256" key="1">
    <source>
        <dbReference type="PROSITE-ProRule" id="PRU00182"/>
    </source>
</evidence>
<keyword evidence="3" id="KW-1185">Reference proteome</keyword>
<proteinExistence type="predicted"/>
<dbReference type="Proteomes" id="UP000628775">
    <property type="component" value="Unassembled WGS sequence"/>
</dbReference>
<dbReference type="GO" id="GO:0003723">
    <property type="term" value="F:RNA binding"/>
    <property type="evidence" value="ECO:0007669"/>
    <property type="project" value="UniProtKB-KW"/>
</dbReference>
<reference evidence="2" key="2">
    <citation type="submission" date="2020-09" db="EMBL/GenBank/DDBJ databases">
        <authorList>
            <person name="Sun Q."/>
            <person name="Zhou Y."/>
        </authorList>
    </citation>
    <scope>NUCLEOTIDE SEQUENCE</scope>
    <source>
        <strain evidence="2">CGMCC 1.15371</strain>
    </source>
</reference>
<sequence>MKTIQLKSDQPFITLGQLLKAEGIISTGGQIKWFLEENQVFVNDERETRRGKKLRVNDRIIIDNHGEYVITE</sequence>
<comment type="caution">
    <text evidence="2">The sequence shown here is derived from an EMBL/GenBank/DDBJ whole genome shotgun (WGS) entry which is preliminary data.</text>
</comment>
<name>A0A8J2YK63_9BACL</name>
<dbReference type="InterPro" id="IPR036986">
    <property type="entry name" value="S4_RNA-bd_sf"/>
</dbReference>
<dbReference type="SUPFAM" id="SSF55174">
    <property type="entry name" value="Alpha-L RNA-binding motif"/>
    <property type="match status" value="1"/>
</dbReference>
<protein>
    <recommendedName>
        <fullName evidence="4">S4 domain-containing protein YaaA</fullName>
    </recommendedName>
</protein>